<feature type="compositionally biased region" description="Polar residues" evidence="6">
    <location>
        <begin position="86"/>
        <end position="100"/>
    </location>
</feature>
<evidence type="ECO:0000256" key="3">
    <source>
        <dbReference type="ARBA" id="ARBA00023129"/>
    </source>
</evidence>
<dbReference type="CDD" id="cd02243">
    <property type="entry name" value="cupin_11S_legumin_C"/>
    <property type="match status" value="1"/>
</dbReference>
<feature type="chain" id="PRO_5023974937" description="Cupin type-1 domain-containing protein" evidence="5">
    <location>
        <begin position="23"/>
        <end position="428"/>
    </location>
</feature>
<dbReference type="Pfam" id="PF00190">
    <property type="entry name" value="Cupin_1"/>
    <property type="match status" value="2"/>
</dbReference>
<keyword evidence="4 5" id="KW-1015">Disulfide bond</keyword>
<dbReference type="PANTHER" id="PTHR31189">
    <property type="entry name" value="OS03G0336100 PROTEIN-RELATED"/>
    <property type="match status" value="1"/>
</dbReference>
<keyword evidence="2 5" id="KW-0758">Storage protein</keyword>
<dbReference type="InterPro" id="IPR014710">
    <property type="entry name" value="RmlC-like_jellyroll"/>
</dbReference>
<evidence type="ECO:0000256" key="2">
    <source>
        <dbReference type="ARBA" id="ARBA00022761"/>
    </source>
</evidence>
<evidence type="ECO:0000256" key="1">
    <source>
        <dbReference type="ARBA" id="ARBA00007178"/>
    </source>
</evidence>
<feature type="signal peptide" evidence="5">
    <location>
        <begin position="1"/>
        <end position="22"/>
    </location>
</feature>
<dbReference type="OrthoDB" id="2016041at2759"/>
<dbReference type="AlphaFoldDB" id="A0A5J5B9G3"/>
<sequence length="428" mass="48147">MANSSLLSITLCLLLLCHSCLAARQSRQQDQQNECRMQNLSPLEPARRLQHEAGATEFWDQNVDQMQCAGQGILGTMLPGCPETYQSLQQSQEGRQAQGSRDQHQKVRQFRQGDIIALPAGVAHWSYNNGNDQLVLVVVHDTSNNDNQLDQNLRRFFLAGNPQQQQQAGSFLGVERAGNNIFQGFDTQILAEAFGVSTDTARKLQNENDRRGNIVRAKEGLQMIRPQRFDEEEERETRYNGLEETLCTMRFGENIADSERADVYSARGGWISTLNSHNLRILRDLQLSAERGFLYKNALVAPHWNINAHSVIYIIRGNGRVQIVGNSNRPAYDGEVRQGQLLIVPQNFAVVKQAGNQGLEWISFKTNDVAKISPLAGRTSVIRAMPEEVLMNAYQISRDEARRLKYNREEVTILSPRSSSQGQGRAIV</sequence>
<dbReference type="InterPro" id="IPR011051">
    <property type="entry name" value="RmlC_Cupin_sf"/>
</dbReference>
<dbReference type="GO" id="GO:0045735">
    <property type="term" value="F:nutrient reservoir activity"/>
    <property type="evidence" value="ECO:0007669"/>
    <property type="project" value="UniProtKB-KW"/>
</dbReference>
<dbReference type="EMBL" id="CM018037">
    <property type="protein sequence ID" value="KAA8539016.1"/>
    <property type="molecule type" value="Genomic_DNA"/>
</dbReference>
<keyword evidence="9" id="KW-1185">Reference proteome</keyword>
<evidence type="ECO:0000256" key="4">
    <source>
        <dbReference type="ARBA" id="ARBA00023157"/>
    </source>
</evidence>
<feature type="region of interest" description="Disordered" evidence="6">
    <location>
        <begin position="86"/>
        <end position="106"/>
    </location>
</feature>
<evidence type="ECO:0000313" key="9">
    <source>
        <dbReference type="Proteomes" id="UP000325577"/>
    </source>
</evidence>
<organism evidence="8 9">
    <name type="scientific">Nyssa sinensis</name>
    <dbReference type="NCBI Taxonomy" id="561372"/>
    <lineage>
        <taxon>Eukaryota</taxon>
        <taxon>Viridiplantae</taxon>
        <taxon>Streptophyta</taxon>
        <taxon>Embryophyta</taxon>
        <taxon>Tracheophyta</taxon>
        <taxon>Spermatophyta</taxon>
        <taxon>Magnoliopsida</taxon>
        <taxon>eudicotyledons</taxon>
        <taxon>Gunneridae</taxon>
        <taxon>Pentapetalae</taxon>
        <taxon>asterids</taxon>
        <taxon>Cornales</taxon>
        <taxon>Nyssaceae</taxon>
        <taxon>Nyssa</taxon>
    </lineage>
</organism>
<evidence type="ECO:0000256" key="6">
    <source>
        <dbReference type="SAM" id="MobiDB-lite"/>
    </source>
</evidence>
<dbReference type="SUPFAM" id="SSF51182">
    <property type="entry name" value="RmlC-like cupins"/>
    <property type="match status" value="1"/>
</dbReference>
<feature type="domain" description="Cupin type-1" evidence="7">
    <location>
        <begin position="253"/>
        <end position="402"/>
    </location>
</feature>
<evidence type="ECO:0000259" key="7">
    <source>
        <dbReference type="SMART" id="SM00835"/>
    </source>
</evidence>
<keyword evidence="5" id="KW-0732">Signal</keyword>
<reference evidence="8 9" key="1">
    <citation type="submission" date="2019-09" db="EMBL/GenBank/DDBJ databases">
        <title>A chromosome-level genome assembly of the Chinese tupelo Nyssa sinensis.</title>
        <authorList>
            <person name="Yang X."/>
            <person name="Kang M."/>
            <person name="Yang Y."/>
            <person name="Xiong H."/>
            <person name="Wang M."/>
            <person name="Zhang Z."/>
            <person name="Wang Z."/>
            <person name="Wu H."/>
            <person name="Ma T."/>
            <person name="Liu J."/>
            <person name="Xi Z."/>
        </authorList>
    </citation>
    <scope>NUCLEOTIDE SEQUENCE [LARGE SCALE GENOMIC DNA]</scope>
    <source>
        <strain evidence="8">J267</strain>
        <tissue evidence="8">Leaf</tissue>
    </source>
</reference>
<dbReference type="InterPro" id="IPR006045">
    <property type="entry name" value="Cupin_1"/>
</dbReference>
<comment type="subunit">
    <text evidence="5">Hexamer; each subunit is composed of an acidic and a basic chain derived from a single precursor and linked by a disulfide bond.</text>
</comment>
<dbReference type="Proteomes" id="UP000325577">
    <property type="component" value="Linkage Group LG14"/>
</dbReference>
<dbReference type="InterPro" id="IPR006044">
    <property type="entry name" value="11S_seedstore_pln"/>
</dbReference>
<dbReference type="FunFam" id="2.60.120.10:FF:000073">
    <property type="entry name" value="Glycinin G1"/>
    <property type="match status" value="1"/>
</dbReference>
<dbReference type="CDD" id="cd02242">
    <property type="entry name" value="cupin_11S_legumin_N"/>
    <property type="match status" value="1"/>
</dbReference>
<dbReference type="InterPro" id="IPR022379">
    <property type="entry name" value="11S_seedstore_CS"/>
</dbReference>
<proteinExistence type="inferred from homology"/>
<comment type="function">
    <text evidence="5">Seed storage protein.</text>
</comment>
<dbReference type="PROSITE" id="PS00305">
    <property type="entry name" value="11S_SEED_STORAGE"/>
    <property type="match status" value="1"/>
</dbReference>
<dbReference type="SMART" id="SM00835">
    <property type="entry name" value="Cupin_1"/>
    <property type="match status" value="2"/>
</dbReference>
<dbReference type="Gene3D" id="2.60.120.10">
    <property type="entry name" value="Jelly Rolls"/>
    <property type="match status" value="2"/>
</dbReference>
<evidence type="ECO:0000313" key="8">
    <source>
        <dbReference type="EMBL" id="KAA8539016.1"/>
    </source>
</evidence>
<dbReference type="PRINTS" id="PR00439">
    <property type="entry name" value="11SGLOBULIN"/>
</dbReference>
<name>A0A5J5B9G3_9ASTE</name>
<evidence type="ECO:0000256" key="5">
    <source>
        <dbReference type="RuleBase" id="RU003681"/>
    </source>
</evidence>
<feature type="domain" description="Cupin type-1" evidence="7">
    <location>
        <begin position="38"/>
        <end position="202"/>
    </location>
</feature>
<keyword evidence="3 5" id="KW-0708">Seed storage protein</keyword>
<accession>A0A5J5B9G3</accession>
<protein>
    <recommendedName>
        <fullName evidence="7">Cupin type-1 domain-containing protein</fullName>
    </recommendedName>
</protein>
<dbReference type="InterPro" id="IPR050253">
    <property type="entry name" value="Seed_Storage-Functional"/>
</dbReference>
<dbReference type="PANTHER" id="PTHR31189:SF48">
    <property type="entry name" value="LEGUMIN B"/>
    <property type="match status" value="1"/>
</dbReference>
<comment type="similarity">
    <text evidence="1 5">Belongs to the 11S seed storage protein (globulins) family.</text>
</comment>
<gene>
    <name evidence="8" type="ORF">F0562_025708</name>
</gene>